<gene>
    <name evidence="9" type="ORF">CLCHR_19990</name>
</gene>
<feature type="domain" description="CobW/HypB/UreG nucleotide-binding" evidence="8">
    <location>
        <begin position="7"/>
        <end position="178"/>
    </location>
</feature>
<dbReference type="RefSeq" id="WP_079439557.1">
    <property type="nucleotide sequence ID" value="NZ_MZGT01000023.1"/>
</dbReference>
<dbReference type="InterPro" id="IPR005524">
    <property type="entry name" value="DUF318"/>
</dbReference>
<organism evidence="9 10">
    <name type="scientific">Clostridium chromiireducens</name>
    <dbReference type="NCBI Taxonomy" id="225345"/>
    <lineage>
        <taxon>Bacteria</taxon>
        <taxon>Bacillati</taxon>
        <taxon>Bacillota</taxon>
        <taxon>Clostridia</taxon>
        <taxon>Eubacteriales</taxon>
        <taxon>Clostridiaceae</taxon>
        <taxon>Clostridium</taxon>
    </lineage>
</organism>
<evidence type="ECO:0000256" key="4">
    <source>
        <dbReference type="ARBA" id="ARBA00022692"/>
    </source>
</evidence>
<dbReference type="Pfam" id="PF02492">
    <property type="entry name" value="cobW"/>
    <property type="match status" value="1"/>
</dbReference>
<dbReference type="STRING" id="225345.CLCHR_19990"/>
<dbReference type="PANTHER" id="PTHR34184:SF4">
    <property type="entry name" value="UPF0718 PROTEIN YCGR"/>
    <property type="match status" value="1"/>
</dbReference>
<keyword evidence="3" id="KW-1003">Cell membrane</keyword>
<evidence type="ECO:0000256" key="6">
    <source>
        <dbReference type="ARBA" id="ARBA00023136"/>
    </source>
</evidence>
<dbReference type="Pfam" id="PF03773">
    <property type="entry name" value="ArsP_1"/>
    <property type="match status" value="1"/>
</dbReference>
<feature type="transmembrane region" description="Helical" evidence="7">
    <location>
        <begin position="284"/>
        <end position="310"/>
    </location>
</feature>
<proteinExistence type="inferred from homology"/>
<dbReference type="AlphaFoldDB" id="A0A1V4IRQ8"/>
<evidence type="ECO:0000256" key="3">
    <source>
        <dbReference type="ARBA" id="ARBA00022475"/>
    </source>
</evidence>
<keyword evidence="5 7" id="KW-1133">Transmembrane helix</keyword>
<sequence>MKINIDIVLGFIEAGKTNFINSILKSGEFQNETIIILQDEFGLSEIDISSQNSQDNNKIIVINPKITEEINTFFISTIIDQYSPNRILIETNGMKDSSSIINIFKDKFLKKICRVDDIIAIIDAKKFFIYLKNMKSIVTPHILNSETIILNNLNYLNKEEFSNIQNEIKKINETAKLIEHVSTLNIKEIHQEEYVQLNNKNNFLTFKFLISTTVFIFLFTFFMTLMMSDYNIYNDYISKFKNFYTIFISILIQGLPFILVGSFISAVIQIYISPDTFIKIFPKNIFLSCIIAAFSGILFPICDCGTIPIVKGLIKKKVPIAAAITFMLAAPIVNPIGILSTIYAFQGMKSVVICRISAGIVISILVGLIMQFSMKKEDDILIINDDEINCNCGFCSSDYDSSSDAFKRLKAVFIHTGDEFFNTGIFMIIGTFLSSIFQTAISMNNNMYLPNDNRSSLITMILLSFLLSVCSTSDAFVAKGFLKLFSINSVMGFLVVGPMLDIKNTIMLFGNFNKKFVIKLIFFILVISFGVLVNLKLS</sequence>
<feature type="transmembrane region" description="Helical" evidence="7">
    <location>
        <begin position="350"/>
        <end position="370"/>
    </location>
</feature>
<dbReference type="InterPro" id="IPR027417">
    <property type="entry name" value="P-loop_NTPase"/>
</dbReference>
<name>A0A1V4IRQ8_9CLOT</name>
<dbReference type="Gene3D" id="3.40.50.300">
    <property type="entry name" value="P-loop containing nucleotide triphosphate hydrolases"/>
    <property type="match status" value="1"/>
</dbReference>
<evidence type="ECO:0000313" key="10">
    <source>
        <dbReference type="Proteomes" id="UP000191056"/>
    </source>
</evidence>
<keyword evidence="4 7" id="KW-0812">Transmembrane</keyword>
<feature type="transmembrane region" description="Helical" evidence="7">
    <location>
        <begin position="322"/>
        <end position="344"/>
    </location>
</feature>
<feature type="transmembrane region" description="Helical" evidence="7">
    <location>
        <begin position="457"/>
        <end position="478"/>
    </location>
</feature>
<feature type="transmembrane region" description="Helical" evidence="7">
    <location>
        <begin position="516"/>
        <end position="535"/>
    </location>
</feature>
<dbReference type="EMBL" id="MZGT01000023">
    <property type="protein sequence ID" value="OPJ62485.1"/>
    <property type="molecule type" value="Genomic_DNA"/>
</dbReference>
<evidence type="ECO:0000313" key="9">
    <source>
        <dbReference type="EMBL" id="OPJ62485.1"/>
    </source>
</evidence>
<dbReference type="InterPro" id="IPR003495">
    <property type="entry name" value="CobW/HypB/UreG_nucleotide-bd"/>
</dbReference>
<keyword evidence="6 7" id="KW-0472">Membrane</keyword>
<protein>
    <submittedName>
        <fullName evidence="9">Putative two-component membrane permease complex subunit</fullName>
    </submittedName>
</protein>
<keyword evidence="10" id="KW-1185">Reference proteome</keyword>
<dbReference type="SUPFAM" id="SSF52540">
    <property type="entry name" value="P-loop containing nucleoside triphosphate hydrolases"/>
    <property type="match status" value="1"/>
</dbReference>
<dbReference type="PANTHER" id="PTHR34184">
    <property type="entry name" value="UPF0718 PROTEIN YCGR"/>
    <property type="match status" value="1"/>
</dbReference>
<dbReference type="Proteomes" id="UP000191056">
    <property type="component" value="Unassembled WGS sequence"/>
</dbReference>
<feature type="transmembrane region" description="Helical" evidence="7">
    <location>
        <begin position="204"/>
        <end position="225"/>
    </location>
</feature>
<evidence type="ECO:0000256" key="2">
    <source>
        <dbReference type="ARBA" id="ARBA00006386"/>
    </source>
</evidence>
<comment type="subcellular location">
    <subcellularLocation>
        <location evidence="1">Cell membrane</location>
        <topology evidence="1">Multi-pass membrane protein</topology>
    </subcellularLocation>
</comment>
<feature type="transmembrane region" description="Helical" evidence="7">
    <location>
        <begin position="420"/>
        <end position="437"/>
    </location>
</feature>
<comment type="caution">
    <text evidence="9">The sequence shown here is derived from an EMBL/GenBank/DDBJ whole genome shotgun (WGS) entry which is preliminary data.</text>
</comment>
<comment type="similarity">
    <text evidence="2">Belongs to the UPF0718 family.</text>
</comment>
<feature type="transmembrane region" description="Helical" evidence="7">
    <location>
        <begin position="490"/>
        <end position="510"/>
    </location>
</feature>
<evidence type="ECO:0000256" key="1">
    <source>
        <dbReference type="ARBA" id="ARBA00004651"/>
    </source>
</evidence>
<dbReference type="OrthoDB" id="9810876at2"/>
<evidence type="ECO:0000256" key="7">
    <source>
        <dbReference type="SAM" id="Phobius"/>
    </source>
</evidence>
<feature type="transmembrane region" description="Helical" evidence="7">
    <location>
        <begin position="246"/>
        <end position="272"/>
    </location>
</feature>
<dbReference type="GO" id="GO:0005886">
    <property type="term" value="C:plasma membrane"/>
    <property type="evidence" value="ECO:0007669"/>
    <property type="project" value="UniProtKB-SubCell"/>
</dbReference>
<accession>A0A1V4IRQ8</accession>
<reference evidence="9 10" key="1">
    <citation type="submission" date="2017-03" db="EMBL/GenBank/DDBJ databases">
        <title>Genome sequence of Clostridium chromiireducens DSM 23318.</title>
        <authorList>
            <person name="Poehlein A."/>
            <person name="Daniel R."/>
        </authorList>
    </citation>
    <scope>NUCLEOTIDE SEQUENCE [LARGE SCALE GENOMIC DNA]</scope>
    <source>
        <strain evidence="9 10">DSM 23318</strain>
    </source>
</reference>
<dbReference type="InterPro" id="IPR052923">
    <property type="entry name" value="UPF0718"/>
</dbReference>
<evidence type="ECO:0000256" key="5">
    <source>
        <dbReference type="ARBA" id="ARBA00022989"/>
    </source>
</evidence>
<evidence type="ECO:0000259" key="8">
    <source>
        <dbReference type="Pfam" id="PF02492"/>
    </source>
</evidence>